<dbReference type="PANTHER" id="PTHR28153:SF1">
    <property type="entry name" value="DUF4484 DOMAIN-CONTAINING PROTEIN"/>
    <property type="match status" value="1"/>
</dbReference>
<feature type="region of interest" description="Disordered" evidence="1">
    <location>
        <begin position="388"/>
        <end position="427"/>
    </location>
</feature>
<feature type="region of interest" description="Disordered" evidence="1">
    <location>
        <begin position="160"/>
        <end position="182"/>
    </location>
</feature>
<evidence type="ECO:0000259" key="2">
    <source>
        <dbReference type="Pfam" id="PF14831"/>
    </source>
</evidence>
<dbReference type="Pfam" id="PF09804">
    <property type="entry name" value="DENND11"/>
    <property type="match status" value="1"/>
</dbReference>
<evidence type="ECO:0000256" key="1">
    <source>
        <dbReference type="SAM" id="MobiDB-lite"/>
    </source>
</evidence>
<name>A0A1Y1ZT46_9PLEO</name>
<sequence length="575" mass="63826">MHRFQPTTRTRAHFFTIMSATSDSSATDVEPGSEDQAPQLAALFLIVFDQKVGYTLTWRRSAVDVELDGAVEFKSLPSGLHAVKDDLVYFVHEGYAGLSAFCNKPAPEAERNAHFVAVGILVPLSYGRLGRSWLHAGRLEKLASVMADDTTATAPLEEFWEEQSQSKPAASGSAPRVDRSKAHGRARALSTITAVVPSEQSLPPYHPALSIIQYVDTLGPLVYRLQQAALLRKRILFVGAPPVRQKCEFVYNLSVLASIPNALADLLPPGTDSLRRLRSLFSLGIHDIPLLEKLRTYKPAVDSEDAQTGSCESGEQGWVACTTDEIIVTKKQLYDIIVEIPPTYDAKPETRVWPTMKNSEGELIRASQRDVWRYKLLHHELWKYRQDGAKTNGTKTNANESEDGDEDARLLEHRDTHDDRSEEDEVYNSNTVEPMTWSQLAYSGFMWWASAGEKEAYIVEERDRDRELLGDLSDFQTGLPTAVIAYFHRLTSSLVSRLAALIEAVDDEDGGAEVHGDGGLEGELLVLGKDDMSRAGLDSWSEADKGFVEDFLWLYFGRRAVVKGASLECCGVQVC</sequence>
<dbReference type="Proteomes" id="UP000193144">
    <property type="component" value="Unassembled WGS sequence"/>
</dbReference>
<dbReference type="EMBL" id="MCFA01000042">
    <property type="protein sequence ID" value="ORY13398.1"/>
    <property type="molecule type" value="Genomic_DNA"/>
</dbReference>
<accession>A0A1Y1ZT46</accession>
<dbReference type="InterPro" id="IPR018626">
    <property type="entry name" value="LCHN/Anr2"/>
</dbReference>
<comment type="caution">
    <text evidence="3">The sequence shown here is derived from an EMBL/GenBank/DDBJ whole genome shotgun (WGS) entry which is preliminary data.</text>
</comment>
<dbReference type="InterPro" id="IPR028115">
    <property type="entry name" value="DUF4484"/>
</dbReference>
<dbReference type="Pfam" id="PF14831">
    <property type="entry name" value="DUF4484"/>
    <property type="match status" value="1"/>
</dbReference>
<proteinExistence type="predicted"/>
<evidence type="ECO:0000313" key="3">
    <source>
        <dbReference type="EMBL" id="ORY13398.1"/>
    </source>
</evidence>
<feature type="compositionally biased region" description="Basic and acidic residues" evidence="1">
    <location>
        <begin position="407"/>
        <end position="420"/>
    </location>
</feature>
<dbReference type="STRING" id="1231657.A0A1Y1ZT46"/>
<reference evidence="3 4" key="1">
    <citation type="submission" date="2016-07" db="EMBL/GenBank/DDBJ databases">
        <title>Pervasive Adenine N6-methylation of Active Genes in Fungi.</title>
        <authorList>
            <consortium name="DOE Joint Genome Institute"/>
            <person name="Mondo S.J."/>
            <person name="Dannebaum R.O."/>
            <person name="Kuo R.C."/>
            <person name="Labutti K."/>
            <person name="Haridas S."/>
            <person name="Kuo A."/>
            <person name="Salamov A."/>
            <person name="Ahrendt S.R."/>
            <person name="Lipzen A."/>
            <person name="Sullivan W."/>
            <person name="Andreopoulos W.B."/>
            <person name="Clum A."/>
            <person name="Lindquist E."/>
            <person name="Daum C."/>
            <person name="Ramamoorthy G.K."/>
            <person name="Gryganskyi A."/>
            <person name="Culley D."/>
            <person name="Magnuson J.K."/>
            <person name="James T.Y."/>
            <person name="O'Malley M.A."/>
            <person name="Stajich J.E."/>
            <person name="Spatafora J.W."/>
            <person name="Visel A."/>
            <person name="Grigoriev I.V."/>
        </authorList>
    </citation>
    <scope>NUCLEOTIDE SEQUENCE [LARGE SCALE GENOMIC DNA]</scope>
    <source>
        <strain evidence="3 4">CBS 115471</strain>
    </source>
</reference>
<dbReference type="GO" id="GO:0005811">
    <property type="term" value="C:lipid droplet"/>
    <property type="evidence" value="ECO:0007669"/>
    <property type="project" value="TreeGrafter"/>
</dbReference>
<dbReference type="InterPro" id="IPR053056">
    <property type="entry name" value="Lipid_Metab_Assoc_Protein"/>
</dbReference>
<gene>
    <name evidence="3" type="ORF">BCR34DRAFT_562156</name>
</gene>
<keyword evidence="4" id="KW-1185">Reference proteome</keyword>
<feature type="compositionally biased region" description="Polar residues" evidence="1">
    <location>
        <begin position="389"/>
        <end position="399"/>
    </location>
</feature>
<dbReference type="AlphaFoldDB" id="A0A1Y1ZT46"/>
<organism evidence="3 4">
    <name type="scientific">Clohesyomyces aquaticus</name>
    <dbReference type="NCBI Taxonomy" id="1231657"/>
    <lineage>
        <taxon>Eukaryota</taxon>
        <taxon>Fungi</taxon>
        <taxon>Dikarya</taxon>
        <taxon>Ascomycota</taxon>
        <taxon>Pezizomycotina</taxon>
        <taxon>Dothideomycetes</taxon>
        <taxon>Pleosporomycetidae</taxon>
        <taxon>Pleosporales</taxon>
        <taxon>Lindgomycetaceae</taxon>
        <taxon>Clohesyomyces</taxon>
    </lineage>
</organism>
<dbReference type="OrthoDB" id="2152680at2759"/>
<feature type="domain" description="DUF4484" evidence="2">
    <location>
        <begin position="432"/>
        <end position="575"/>
    </location>
</feature>
<protein>
    <recommendedName>
        <fullName evidence="2">DUF4484 domain-containing protein</fullName>
    </recommendedName>
</protein>
<dbReference type="PANTHER" id="PTHR28153">
    <property type="entry name" value="PROTEIN, PUTATIVE-RELATED"/>
    <property type="match status" value="1"/>
</dbReference>
<evidence type="ECO:0000313" key="4">
    <source>
        <dbReference type="Proteomes" id="UP000193144"/>
    </source>
</evidence>